<dbReference type="Proteomes" id="UP000199118">
    <property type="component" value="Unassembled WGS sequence"/>
</dbReference>
<dbReference type="EMBL" id="FNMZ01000019">
    <property type="protein sequence ID" value="SDX98789.1"/>
    <property type="molecule type" value="Genomic_DNA"/>
</dbReference>
<organism evidence="1 2">
    <name type="scientific">Albimonas donghaensis</name>
    <dbReference type="NCBI Taxonomy" id="356660"/>
    <lineage>
        <taxon>Bacteria</taxon>
        <taxon>Pseudomonadati</taxon>
        <taxon>Pseudomonadota</taxon>
        <taxon>Alphaproteobacteria</taxon>
        <taxon>Rhodobacterales</taxon>
        <taxon>Paracoccaceae</taxon>
        <taxon>Albimonas</taxon>
    </lineage>
</organism>
<proteinExistence type="predicted"/>
<gene>
    <name evidence="1" type="ORF">SAMN05444336_1191</name>
</gene>
<keyword evidence="2" id="KW-1185">Reference proteome</keyword>
<dbReference type="RefSeq" id="WP_176954879.1">
    <property type="nucleotide sequence ID" value="NZ_FNMZ01000019.1"/>
</dbReference>
<evidence type="ECO:0000313" key="2">
    <source>
        <dbReference type="Proteomes" id="UP000199118"/>
    </source>
</evidence>
<evidence type="ECO:0000313" key="1">
    <source>
        <dbReference type="EMBL" id="SDX98789.1"/>
    </source>
</evidence>
<sequence length="57" mass="6856">MTDWDWLRARKRMFEDEVAELEATLEDDPDNPHRDLIEADIAHDKRLLKRLKIVLPD</sequence>
<name>A0A1H3G8V5_9RHOB</name>
<accession>A0A1H3G8V5</accession>
<reference evidence="1 2" key="1">
    <citation type="submission" date="2016-10" db="EMBL/GenBank/DDBJ databases">
        <authorList>
            <person name="de Groot N.N."/>
        </authorList>
    </citation>
    <scope>NUCLEOTIDE SEQUENCE [LARGE SCALE GENOMIC DNA]</scope>
    <source>
        <strain evidence="1 2">DSM 17890</strain>
    </source>
</reference>
<protein>
    <submittedName>
        <fullName evidence="1">Uncharacterized protein</fullName>
    </submittedName>
</protein>
<dbReference type="AlphaFoldDB" id="A0A1H3G8V5"/>